<proteinExistence type="predicted"/>
<protein>
    <submittedName>
        <fullName evidence="1">Uncharacterized protein</fullName>
    </submittedName>
</protein>
<accession>A0A0A9HCS8</accession>
<evidence type="ECO:0000313" key="1">
    <source>
        <dbReference type="EMBL" id="JAE35000.1"/>
    </source>
</evidence>
<dbReference type="AlphaFoldDB" id="A0A0A9HCS8"/>
<sequence length="46" mass="5304">MLCLVLECTLVNNFTFLSSESLKGIKKPPRCYDEHEYAVVLILLFI</sequence>
<organism evidence="1">
    <name type="scientific">Arundo donax</name>
    <name type="common">Giant reed</name>
    <name type="synonym">Donax arundinaceus</name>
    <dbReference type="NCBI Taxonomy" id="35708"/>
    <lineage>
        <taxon>Eukaryota</taxon>
        <taxon>Viridiplantae</taxon>
        <taxon>Streptophyta</taxon>
        <taxon>Embryophyta</taxon>
        <taxon>Tracheophyta</taxon>
        <taxon>Spermatophyta</taxon>
        <taxon>Magnoliopsida</taxon>
        <taxon>Liliopsida</taxon>
        <taxon>Poales</taxon>
        <taxon>Poaceae</taxon>
        <taxon>PACMAD clade</taxon>
        <taxon>Arundinoideae</taxon>
        <taxon>Arundineae</taxon>
        <taxon>Arundo</taxon>
    </lineage>
</organism>
<name>A0A0A9HCS8_ARUDO</name>
<reference evidence="1" key="1">
    <citation type="submission" date="2014-09" db="EMBL/GenBank/DDBJ databases">
        <authorList>
            <person name="Magalhaes I.L.F."/>
            <person name="Oliveira U."/>
            <person name="Santos F.R."/>
            <person name="Vidigal T.H.D.A."/>
            <person name="Brescovit A.D."/>
            <person name="Santos A.J."/>
        </authorList>
    </citation>
    <scope>NUCLEOTIDE SEQUENCE</scope>
    <source>
        <tissue evidence="1">Shoot tissue taken approximately 20 cm above the soil surface</tissue>
    </source>
</reference>
<dbReference type="EMBL" id="GBRH01162896">
    <property type="protein sequence ID" value="JAE35000.1"/>
    <property type="molecule type" value="Transcribed_RNA"/>
</dbReference>
<reference evidence="1" key="2">
    <citation type="journal article" date="2015" name="Data Brief">
        <title>Shoot transcriptome of the giant reed, Arundo donax.</title>
        <authorList>
            <person name="Barrero R.A."/>
            <person name="Guerrero F.D."/>
            <person name="Moolhuijzen P."/>
            <person name="Goolsby J.A."/>
            <person name="Tidwell J."/>
            <person name="Bellgard S.E."/>
            <person name="Bellgard M.I."/>
        </authorList>
    </citation>
    <scope>NUCLEOTIDE SEQUENCE</scope>
    <source>
        <tissue evidence="1">Shoot tissue taken approximately 20 cm above the soil surface</tissue>
    </source>
</reference>